<dbReference type="HAMAP" id="MF_00101">
    <property type="entry name" value="AcpS"/>
    <property type="match status" value="1"/>
</dbReference>
<evidence type="ECO:0000256" key="3">
    <source>
        <dbReference type="ARBA" id="ARBA00022723"/>
    </source>
</evidence>
<keyword evidence="4 8" id="KW-0276">Fatty acid metabolism</keyword>
<dbReference type="AlphaFoldDB" id="A0A921LN57"/>
<keyword evidence="8" id="KW-0963">Cytoplasm</keyword>
<evidence type="ECO:0000256" key="2">
    <source>
        <dbReference type="ARBA" id="ARBA00022679"/>
    </source>
</evidence>
<organism evidence="10 11">
    <name type="scientific">Subdoligranulum variabile</name>
    <dbReference type="NCBI Taxonomy" id="214851"/>
    <lineage>
        <taxon>Bacteria</taxon>
        <taxon>Bacillati</taxon>
        <taxon>Bacillota</taxon>
        <taxon>Clostridia</taxon>
        <taxon>Eubacteriales</taxon>
        <taxon>Oscillospiraceae</taxon>
        <taxon>Subdoligranulum</taxon>
    </lineage>
</organism>
<comment type="similarity">
    <text evidence="8">Belongs to the P-Pant transferase superfamily. AcpS family.</text>
</comment>
<dbReference type="Pfam" id="PF01648">
    <property type="entry name" value="ACPS"/>
    <property type="match status" value="1"/>
</dbReference>
<comment type="cofactor">
    <cofactor evidence="8">
        <name>Mg(2+)</name>
        <dbReference type="ChEBI" id="CHEBI:18420"/>
    </cofactor>
</comment>
<dbReference type="EMBL" id="DYVE01000171">
    <property type="protein sequence ID" value="HJG28301.1"/>
    <property type="molecule type" value="Genomic_DNA"/>
</dbReference>
<dbReference type="Gene3D" id="3.90.470.20">
    <property type="entry name" value="4'-phosphopantetheinyl transferase domain"/>
    <property type="match status" value="1"/>
</dbReference>
<reference evidence="10" key="1">
    <citation type="journal article" date="2021" name="PeerJ">
        <title>Extensive microbial diversity within the chicken gut microbiome revealed by metagenomics and culture.</title>
        <authorList>
            <person name="Gilroy R."/>
            <person name="Ravi A."/>
            <person name="Getino M."/>
            <person name="Pursley I."/>
            <person name="Horton D.L."/>
            <person name="Alikhan N.F."/>
            <person name="Baker D."/>
            <person name="Gharbi K."/>
            <person name="Hall N."/>
            <person name="Watson M."/>
            <person name="Adriaenssens E.M."/>
            <person name="Foster-Nyarko E."/>
            <person name="Jarju S."/>
            <person name="Secka A."/>
            <person name="Antonio M."/>
            <person name="Oren A."/>
            <person name="Chaudhuri R.R."/>
            <person name="La Ragione R."/>
            <person name="Hildebrand F."/>
            <person name="Pallen M.J."/>
        </authorList>
    </citation>
    <scope>NUCLEOTIDE SEQUENCE</scope>
    <source>
        <strain evidence="10">ChiBcec21-2208</strain>
    </source>
</reference>
<dbReference type="GO" id="GO:0000287">
    <property type="term" value="F:magnesium ion binding"/>
    <property type="evidence" value="ECO:0007669"/>
    <property type="project" value="UniProtKB-UniRule"/>
</dbReference>
<reference evidence="10" key="2">
    <citation type="submission" date="2021-09" db="EMBL/GenBank/DDBJ databases">
        <authorList>
            <person name="Gilroy R."/>
        </authorList>
    </citation>
    <scope>NUCLEOTIDE SEQUENCE</scope>
    <source>
        <strain evidence="10">ChiBcec21-2208</strain>
    </source>
</reference>
<comment type="function">
    <text evidence="8">Transfers the 4'-phosphopantetheine moiety from coenzyme A to a Ser of acyl-carrier-protein.</text>
</comment>
<comment type="caution">
    <text evidence="10">The sequence shown here is derived from an EMBL/GenBank/DDBJ whole genome shotgun (WGS) entry which is preliminary data.</text>
</comment>
<gene>
    <name evidence="8" type="primary">acpS</name>
    <name evidence="10" type="ORF">K8V20_06610</name>
</gene>
<dbReference type="GO" id="GO:0005737">
    <property type="term" value="C:cytoplasm"/>
    <property type="evidence" value="ECO:0007669"/>
    <property type="project" value="UniProtKB-SubCell"/>
</dbReference>
<feature type="binding site" evidence="8">
    <location>
        <position position="8"/>
    </location>
    <ligand>
        <name>Mg(2+)</name>
        <dbReference type="ChEBI" id="CHEBI:18420"/>
    </ligand>
</feature>
<evidence type="ECO:0000256" key="8">
    <source>
        <dbReference type="HAMAP-Rule" id="MF_00101"/>
    </source>
</evidence>
<feature type="domain" description="4'-phosphopantetheinyl transferase" evidence="9">
    <location>
        <begin position="4"/>
        <end position="99"/>
    </location>
</feature>
<sequence>MILGVGIDLCDAGRIEKSLEKPGFCNYVYAPAEQELLNSLSGKRRAETAAANFAAKEAFLKAAGTGLGGFSLSELALLRAENGAPYFELSGRAAAWASQRGLTVHVSLTHESGLANAIVLLEEHRPKGE</sequence>
<dbReference type="SUPFAM" id="SSF56214">
    <property type="entry name" value="4'-phosphopantetheinyl transferase"/>
    <property type="match status" value="1"/>
</dbReference>
<evidence type="ECO:0000256" key="1">
    <source>
        <dbReference type="ARBA" id="ARBA00022516"/>
    </source>
</evidence>
<comment type="subcellular location">
    <subcellularLocation>
        <location evidence="8">Cytoplasm</location>
    </subcellularLocation>
</comment>
<evidence type="ECO:0000256" key="6">
    <source>
        <dbReference type="ARBA" id="ARBA00023098"/>
    </source>
</evidence>
<dbReference type="InterPro" id="IPR002582">
    <property type="entry name" value="ACPS"/>
</dbReference>
<dbReference type="GO" id="GO:0008897">
    <property type="term" value="F:holo-[acyl-carrier-protein] synthase activity"/>
    <property type="evidence" value="ECO:0007669"/>
    <property type="project" value="UniProtKB-UniRule"/>
</dbReference>
<evidence type="ECO:0000259" key="9">
    <source>
        <dbReference type="Pfam" id="PF01648"/>
    </source>
</evidence>
<proteinExistence type="inferred from homology"/>
<dbReference type="InterPro" id="IPR004568">
    <property type="entry name" value="Ppantetheine-prot_Trfase_dom"/>
</dbReference>
<evidence type="ECO:0000256" key="4">
    <source>
        <dbReference type="ARBA" id="ARBA00022832"/>
    </source>
</evidence>
<accession>A0A921LN57</accession>
<dbReference type="InterPro" id="IPR037143">
    <property type="entry name" value="4-PPantetheinyl_Trfase_dom_sf"/>
</dbReference>
<evidence type="ECO:0000256" key="7">
    <source>
        <dbReference type="ARBA" id="ARBA00023160"/>
    </source>
</evidence>
<keyword evidence="2 8" id="KW-0808">Transferase</keyword>
<keyword evidence="7 8" id="KW-0275">Fatty acid biosynthesis</keyword>
<evidence type="ECO:0000313" key="11">
    <source>
        <dbReference type="Proteomes" id="UP000782880"/>
    </source>
</evidence>
<dbReference type="GO" id="GO:0006633">
    <property type="term" value="P:fatty acid biosynthetic process"/>
    <property type="evidence" value="ECO:0007669"/>
    <property type="project" value="UniProtKB-UniRule"/>
</dbReference>
<dbReference type="Proteomes" id="UP000782880">
    <property type="component" value="Unassembled WGS sequence"/>
</dbReference>
<name>A0A921LN57_9FIRM</name>
<keyword evidence="3 8" id="KW-0479">Metal-binding</keyword>
<dbReference type="EC" id="2.7.8.7" evidence="8"/>
<dbReference type="InterPro" id="IPR008278">
    <property type="entry name" value="4-PPantetheinyl_Trfase_dom"/>
</dbReference>
<keyword evidence="5 8" id="KW-0460">Magnesium</keyword>
<comment type="catalytic activity">
    <reaction evidence="8">
        <text>apo-[ACP] + CoA = holo-[ACP] + adenosine 3',5'-bisphosphate + H(+)</text>
        <dbReference type="Rhea" id="RHEA:12068"/>
        <dbReference type="Rhea" id="RHEA-COMP:9685"/>
        <dbReference type="Rhea" id="RHEA-COMP:9690"/>
        <dbReference type="ChEBI" id="CHEBI:15378"/>
        <dbReference type="ChEBI" id="CHEBI:29999"/>
        <dbReference type="ChEBI" id="CHEBI:57287"/>
        <dbReference type="ChEBI" id="CHEBI:58343"/>
        <dbReference type="ChEBI" id="CHEBI:64479"/>
        <dbReference type="EC" id="2.7.8.7"/>
    </reaction>
</comment>
<dbReference type="NCBIfam" id="TIGR00556">
    <property type="entry name" value="pantethn_trn"/>
    <property type="match status" value="1"/>
</dbReference>
<feature type="binding site" evidence="8">
    <location>
        <position position="57"/>
    </location>
    <ligand>
        <name>Mg(2+)</name>
        <dbReference type="ChEBI" id="CHEBI:18420"/>
    </ligand>
</feature>
<keyword evidence="6 8" id="KW-0443">Lipid metabolism</keyword>
<evidence type="ECO:0000256" key="5">
    <source>
        <dbReference type="ARBA" id="ARBA00022842"/>
    </source>
</evidence>
<protein>
    <recommendedName>
        <fullName evidence="8">Holo-[acyl-carrier-protein] synthase</fullName>
        <shortName evidence="8">Holo-ACP synthase</shortName>
        <ecNumber evidence="8">2.7.8.7</ecNumber>
    </recommendedName>
    <alternativeName>
        <fullName evidence="8">4'-phosphopantetheinyl transferase AcpS</fullName>
    </alternativeName>
</protein>
<evidence type="ECO:0000313" key="10">
    <source>
        <dbReference type="EMBL" id="HJG28301.1"/>
    </source>
</evidence>
<keyword evidence="1 8" id="KW-0444">Lipid biosynthesis</keyword>